<dbReference type="GO" id="GO:0000049">
    <property type="term" value="F:tRNA binding"/>
    <property type="evidence" value="ECO:0007669"/>
    <property type="project" value="UniProtKB-KW"/>
</dbReference>
<dbReference type="STRING" id="194439.CT1929"/>
<evidence type="ECO:0000256" key="6">
    <source>
        <dbReference type="ARBA" id="ARBA00022694"/>
    </source>
</evidence>
<protein>
    <recommendedName>
        <fullName evidence="12">tRNA-dihydrouridine synthase</fullName>
        <ecNumber evidence="12">1.3.1.-</ecNumber>
    </recommendedName>
</protein>
<evidence type="ECO:0000256" key="1">
    <source>
        <dbReference type="ARBA" id="ARBA00001917"/>
    </source>
</evidence>
<keyword evidence="4 12" id="KW-0285">Flavoprotein</keyword>
<evidence type="ECO:0000256" key="14">
    <source>
        <dbReference type="PIRSR" id="PIRSR006621-2"/>
    </source>
</evidence>
<dbReference type="EnsemblBacteria" id="AAM73148">
    <property type="protein sequence ID" value="AAM73148"/>
    <property type="gene ID" value="CT1929"/>
</dbReference>
<dbReference type="HOGENOM" id="CLU_013299_0_3_10"/>
<dbReference type="AlphaFoldDB" id="Q8KB61"/>
<comment type="catalytic activity">
    <reaction evidence="11">
        <text>a 5,6-dihydrouridine in tRNA + NAD(+) = a uridine in tRNA + NADH + H(+)</text>
        <dbReference type="Rhea" id="RHEA:54452"/>
        <dbReference type="Rhea" id="RHEA-COMP:13339"/>
        <dbReference type="Rhea" id="RHEA-COMP:13887"/>
        <dbReference type="ChEBI" id="CHEBI:15378"/>
        <dbReference type="ChEBI" id="CHEBI:57540"/>
        <dbReference type="ChEBI" id="CHEBI:57945"/>
        <dbReference type="ChEBI" id="CHEBI:65315"/>
        <dbReference type="ChEBI" id="CHEBI:74443"/>
    </reaction>
</comment>
<keyword evidence="7" id="KW-0521">NADP</keyword>
<dbReference type="InterPro" id="IPR018517">
    <property type="entry name" value="tRNA_hU_synthase_CS"/>
</dbReference>
<evidence type="ECO:0000256" key="4">
    <source>
        <dbReference type="ARBA" id="ARBA00022630"/>
    </source>
</evidence>
<dbReference type="CDD" id="cd02801">
    <property type="entry name" value="DUS_like_FMN"/>
    <property type="match status" value="1"/>
</dbReference>
<dbReference type="NCBIfam" id="TIGR00737">
    <property type="entry name" value="nifR3_yhdG"/>
    <property type="match status" value="1"/>
</dbReference>
<dbReference type="SUPFAM" id="SSF51395">
    <property type="entry name" value="FMN-linked oxidoreductases"/>
    <property type="match status" value="1"/>
</dbReference>
<feature type="active site" description="Proton donor" evidence="13">
    <location>
        <position position="105"/>
    </location>
</feature>
<keyword evidence="5 12" id="KW-0288">FMN</keyword>
<evidence type="ECO:0000256" key="3">
    <source>
        <dbReference type="ARBA" id="ARBA00022555"/>
    </source>
</evidence>
<dbReference type="eggNOG" id="COG0042">
    <property type="taxonomic scope" value="Bacteria"/>
</dbReference>
<dbReference type="Gene3D" id="1.10.1200.80">
    <property type="entry name" value="Putative flavin oxidoreducatase, domain 2"/>
    <property type="match status" value="1"/>
</dbReference>
<reference evidence="16 17" key="1">
    <citation type="journal article" date="2002" name="Proc. Natl. Acad. Sci. U.S.A.">
        <title>The complete genome sequence of Chlorobium tepidum TLS, a photosynthetic, anaerobic, green-sulfur bacterium.</title>
        <authorList>
            <person name="Eisen J.A."/>
            <person name="Nelson K.E."/>
            <person name="Paulsen I.T."/>
            <person name="Heidelberg J.F."/>
            <person name="Wu M."/>
            <person name="Dodson R.J."/>
            <person name="Deboy R."/>
            <person name="Gwinn M.L."/>
            <person name="Nelson W.C."/>
            <person name="Haft D.H."/>
            <person name="Hickey E.K."/>
            <person name="Peterson J.D."/>
            <person name="Durkin A.S."/>
            <person name="Kolonay J.L."/>
            <person name="Yang F."/>
            <person name="Holt I."/>
            <person name="Umayam L.A."/>
            <person name="Mason T."/>
            <person name="Brenner M."/>
            <person name="Shea T.P."/>
            <person name="Parksey D."/>
            <person name="Nierman W.C."/>
            <person name="Feldblyum T.V."/>
            <person name="Hansen C.L."/>
            <person name="Craven M.B."/>
            <person name="Radune D."/>
            <person name="Vamathevan J."/>
            <person name="Khouri H."/>
            <person name="White O."/>
            <person name="Gruber T.M."/>
            <person name="Ketchum K.A."/>
            <person name="Venter J.C."/>
            <person name="Tettelin H."/>
            <person name="Bryant D.A."/>
            <person name="Fraser C.M."/>
        </authorList>
    </citation>
    <scope>NUCLEOTIDE SEQUENCE [LARGE SCALE GENOMIC DNA]</scope>
    <source>
        <strain evidence="17">ATCC 49652 / DSM 12025 / NBRC 103806 / TLS</strain>
    </source>
</reference>
<evidence type="ECO:0000256" key="10">
    <source>
        <dbReference type="ARBA" id="ARBA00048205"/>
    </source>
</evidence>
<dbReference type="PIRSF" id="PIRSF006621">
    <property type="entry name" value="Dus"/>
    <property type="match status" value="1"/>
</dbReference>
<evidence type="ECO:0000256" key="8">
    <source>
        <dbReference type="ARBA" id="ARBA00022884"/>
    </source>
</evidence>
<keyword evidence="14" id="KW-0547">Nucleotide-binding</keyword>
<dbReference type="GO" id="GO:0050660">
    <property type="term" value="F:flavin adenine dinucleotide binding"/>
    <property type="evidence" value="ECO:0007669"/>
    <property type="project" value="InterPro"/>
</dbReference>
<dbReference type="PANTHER" id="PTHR45846">
    <property type="entry name" value="TRNA-DIHYDROURIDINE(47) SYNTHASE [NAD(P)(+)]-LIKE"/>
    <property type="match status" value="1"/>
</dbReference>
<dbReference type="InterPro" id="IPR001269">
    <property type="entry name" value="DUS_fam"/>
</dbReference>
<evidence type="ECO:0000259" key="15">
    <source>
        <dbReference type="Pfam" id="PF01207"/>
    </source>
</evidence>
<dbReference type="EMBL" id="AE006470">
    <property type="protein sequence ID" value="AAM73148.1"/>
    <property type="molecule type" value="Genomic_DNA"/>
</dbReference>
<feature type="binding site" evidence="14">
    <location>
        <begin position="229"/>
        <end position="230"/>
    </location>
    <ligand>
        <name>FMN</name>
        <dbReference type="ChEBI" id="CHEBI:58210"/>
    </ligand>
</feature>
<comment type="catalytic activity">
    <reaction evidence="10">
        <text>a 5,6-dihydrouridine in tRNA + NADP(+) = a uridine in tRNA + NADPH + H(+)</text>
        <dbReference type="Rhea" id="RHEA:23624"/>
        <dbReference type="Rhea" id="RHEA-COMP:13339"/>
        <dbReference type="Rhea" id="RHEA-COMP:13887"/>
        <dbReference type="ChEBI" id="CHEBI:15378"/>
        <dbReference type="ChEBI" id="CHEBI:57783"/>
        <dbReference type="ChEBI" id="CHEBI:58349"/>
        <dbReference type="ChEBI" id="CHEBI:65315"/>
        <dbReference type="ChEBI" id="CHEBI:74443"/>
    </reaction>
</comment>
<keyword evidence="8" id="KW-0694">RNA-binding</keyword>
<evidence type="ECO:0000256" key="13">
    <source>
        <dbReference type="PIRSR" id="PIRSR006621-1"/>
    </source>
</evidence>
<sequence length="352" mass="38879">MEQSAMRIGTIDIDRPIILAPMEDVTDRAFRQLCKQHGADIVYTEFISAEALRRGVEKSIRKITVADHERPVAVQIFGNTVESMVEAAAIAETYEPDYLDINFGCPVKKVAGRGAGAALLKEPEKLSEIASAVVNAVSLPVTAKTRIGWDHDSINITDTVRRLEDAGIRAVAVHGRTRSDMYKGRADWGRIAEAKQACSIPVIANGDVWLPEDAVAMFERTGADGIMIGRGSIGNPFIFEQAKSLVKEGVRLSAPSYRQRIQAAVDHLRLSLEYKGEKYGVLEMRRHYSTYLKGLPGVSKVRNLLVREPDPAVIVELLREFEAACEALDREGLLKEGGENLNDHSPRLILNY</sequence>
<dbReference type="InterPro" id="IPR004652">
    <property type="entry name" value="DusB-like"/>
</dbReference>
<comment type="similarity">
    <text evidence="12">Belongs to the dus family.</text>
</comment>
<dbReference type="KEGG" id="cte:CT1929"/>
<dbReference type="GO" id="GO:0017150">
    <property type="term" value="F:tRNA dihydrouridine synthase activity"/>
    <property type="evidence" value="ECO:0007669"/>
    <property type="project" value="InterPro"/>
</dbReference>
<name>Q8KB61_CHLTE</name>
<dbReference type="OrthoDB" id="9764501at2"/>
<evidence type="ECO:0000313" key="17">
    <source>
        <dbReference type="Proteomes" id="UP000001007"/>
    </source>
</evidence>
<dbReference type="Pfam" id="PF01207">
    <property type="entry name" value="Dus"/>
    <property type="match status" value="1"/>
</dbReference>
<organism evidence="16 17">
    <name type="scientific">Chlorobaculum tepidum (strain ATCC 49652 / DSM 12025 / NBRC 103806 / TLS)</name>
    <name type="common">Chlorobium tepidum</name>
    <dbReference type="NCBI Taxonomy" id="194439"/>
    <lineage>
        <taxon>Bacteria</taxon>
        <taxon>Pseudomonadati</taxon>
        <taxon>Chlorobiota</taxon>
        <taxon>Chlorobiia</taxon>
        <taxon>Chlorobiales</taxon>
        <taxon>Chlorobiaceae</taxon>
        <taxon>Chlorobaculum</taxon>
    </lineage>
</organism>
<dbReference type="InterPro" id="IPR024036">
    <property type="entry name" value="tRNA-dHydroUridine_Synthase_C"/>
</dbReference>
<evidence type="ECO:0000256" key="9">
    <source>
        <dbReference type="ARBA" id="ARBA00023002"/>
    </source>
</evidence>
<dbReference type="EC" id="1.3.1.-" evidence="12"/>
<dbReference type="Proteomes" id="UP000001007">
    <property type="component" value="Chromosome"/>
</dbReference>
<feature type="domain" description="DUS-like FMN-binding" evidence="15">
    <location>
        <begin position="18"/>
        <end position="314"/>
    </location>
</feature>
<keyword evidence="6 12" id="KW-0819">tRNA processing</keyword>
<proteinExistence type="inferred from homology"/>
<evidence type="ECO:0000256" key="7">
    <source>
        <dbReference type="ARBA" id="ARBA00022857"/>
    </source>
</evidence>
<dbReference type="PROSITE" id="PS01136">
    <property type="entry name" value="UPF0034"/>
    <property type="match status" value="1"/>
</dbReference>
<evidence type="ECO:0000256" key="5">
    <source>
        <dbReference type="ARBA" id="ARBA00022643"/>
    </source>
</evidence>
<keyword evidence="3" id="KW-0820">tRNA-binding</keyword>
<gene>
    <name evidence="16" type="ordered locus">CT1929</name>
</gene>
<comment type="cofactor">
    <cofactor evidence="1 12 14">
        <name>FMN</name>
        <dbReference type="ChEBI" id="CHEBI:58210"/>
    </cofactor>
</comment>
<evidence type="ECO:0000256" key="12">
    <source>
        <dbReference type="PIRNR" id="PIRNR006621"/>
    </source>
</evidence>
<dbReference type="InterPro" id="IPR013785">
    <property type="entry name" value="Aldolase_TIM"/>
</dbReference>
<evidence type="ECO:0000256" key="11">
    <source>
        <dbReference type="ARBA" id="ARBA00048802"/>
    </source>
</evidence>
<evidence type="ECO:0000313" key="16">
    <source>
        <dbReference type="EMBL" id="AAM73148.1"/>
    </source>
</evidence>
<dbReference type="Gene3D" id="3.20.20.70">
    <property type="entry name" value="Aldolase class I"/>
    <property type="match status" value="1"/>
</dbReference>
<comment type="function">
    <text evidence="2 12">Catalyzes the synthesis of 5,6-dihydrouridine (D), a modified base found in the D-loop of most tRNAs, via the reduction of the C5-C6 double bond in target uridines.</text>
</comment>
<feature type="binding site" evidence="14">
    <location>
        <position position="75"/>
    </location>
    <ligand>
        <name>FMN</name>
        <dbReference type="ChEBI" id="CHEBI:58210"/>
    </ligand>
</feature>
<dbReference type="PATRIC" id="fig|194439.7.peg.1748"/>
<keyword evidence="17" id="KW-1185">Reference proteome</keyword>
<keyword evidence="9 12" id="KW-0560">Oxidoreductase</keyword>
<dbReference type="PANTHER" id="PTHR45846:SF1">
    <property type="entry name" value="TRNA-DIHYDROURIDINE(47) SYNTHASE [NAD(P)(+)]-LIKE"/>
    <property type="match status" value="1"/>
</dbReference>
<feature type="binding site" evidence="14">
    <location>
        <position position="174"/>
    </location>
    <ligand>
        <name>FMN</name>
        <dbReference type="ChEBI" id="CHEBI:58210"/>
    </ligand>
</feature>
<dbReference type="InterPro" id="IPR035587">
    <property type="entry name" value="DUS-like_FMN-bd"/>
</dbReference>
<evidence type="ECO:0000256" key="2">
    <source>
        <dbReference type="ARBA" id="ARBA00002790"/>
    </source>
</evidence>
<accession>Q8KB61</accession>
<feature type="binding site" evidence="14">
    <location>
        <position position="144"/>
    </location>
    <ligand>
        <name>FMN</name>
        <dbReference type="ChEBI" id="CHEBI:58210"/>
    </ligand>
</feature>